<dbReference type="SUPFAM" id="SSF103473">
    <property type="entry name" value="MFS general substrate transporter"/>
    <property type="match status" value="1"/>
</dbReference>
<reference evidence="8" key="1">
    <citation type="submission" date="2023-08" db="EMBL/GenBank/DDBJ databases">
        <title>A de novo genome assembly of Solanum verrucosum Schlechtendal, a Mexican diploid species geographically isolated from the other diploid A-genome species in potato relatives.</title>
        <authorList>
            <person name="Hosaka K."/>
        </authorList>
    </citation>
    <scope>NUCLEOTIDE SEQUENCE</scope>
    <source>
        <tissue evidence="8">Young leaves</tissue>
    </source>
</reference>
<dbReference type="Gene3D" id="1.20.1250.20">
    <property type="entry name" value="MFS general substrate transporter like domains"/>
    <property type="match status" value="1"/>
</dbReference>
<evidence type="ECO:0000256" key="2">
    <source>
        <dbReference type="ARBA" id="ARBA00005982"/>
    </source>
</evidence>
<dbReference type="InterPro" id="IPR036259">
    <property type="entry name" value="MFS_trans_sf"/>
</dbReference>
<dbReference type="GO" id="GO:0022857">
    <property type="term" value="F:transmembrane transporter activity"/>
    <property type="evidence" value="ECO:0007669"/>
    <property type="project" value="InterPro"/>
</dbReference>
<evidence type="ECO:0000256" key="4">
    <source>
        <dbReference type="ARBA" id="ARBA00022989"/>
    </source>
</evidence>
<dbReference type="PANTHER" id="PTHR11654">
    <property type="entry name" value="OLIGOPEPTIDE TRANSPORTER-RELATED"/>
    <property type="match status" value="1"/>
</dbReference>
<dbReference type="Proteomes" id="UP001234989">
    <property type="component" value="Chromosome 5"/>
</dbReference>
<proteinExistence type="inferred from homology"/>
<evidence type="ECO:0000256" key="1">
    <source>
        <dbReference type="ARBA" id="ARBA00004141"/>
    </source>
</evidence>
<keyword evidence="5 7" id="KW-0472">Membrane</keyword>
<feature type="transmembrane region" description="Helical" evidence="7">
    <location>
        <begin position="153"/>
        <end position="174"/>
    </location>
</feature>
<feature type="transmembrane region" description="Helical" evidence="7">
    <location>
        <begin position="39"/>
        <end position="62"/>
    </location>
</feature>
<evidence type="ECO:0000313" key="9">
    <source>
        <dbReference type="Proteomes" id="UP001234989"/>
    </source>
</evidence>
<keyword evidence="3 7" id="KW-0812">Transmembrane</keyword>
<dbReference type="GO" id="GO:0016020">
    <property type="term" value="C:membrane"/>
    <property type="evidence" value="ECO:0007669"/>
    <property type="project" value="UniProtKB-SubCell"/>
</dbReference>
<evidence type="ECO:0000256" key="6">
    <source>
        <dbReference type="ARBA" id="ARBA00044504"/>
    </source>
</evidence>
<comment type="similarity">
    <text evidence="6">Belongs to the major facilitator superfamily. Phosphate:H(+) symporter (TC 2.A.1.9) family.</text>
</comment>
<evidence type="ECO:0000256" key="5">
    <source>
        <dbReference type="ARBA" id="ARBA00023136"/>
    </source>
</evidence>
<gene>
    <name evidence="8" type="ORF">MTR67_022056</name>
</gene>
<dbReference type="InterPro" id="IPR000109">
    <property type="entry name" value="POT_fam"/>
</dbReference>
<feature type="transmembrane region" description="Helical" evidence="7">
    <location>
        <begin position="128"/>
        <end position="147"/>
    </location>
</feature>
<dbReference type="EMBL" id="CP133616">
    <property type="protein sequence ID" value="WMV28671.1"/>
    <property type="molecule type" value="Genomic_DNA"/>
</dbReference>
<sequence length="275" mass="30305">MSAATATSNLGLWAALSNGLAIVGAIVADSYCGRFRAGAFGSISTLIGMIVLWLTTMISLLMSVSCSHFQHVCNGTTPIQLAVLFSSFGFMSIGAGFVRPCSIIFGADQLENNKNPDNQRHIASYFNWYYVSSGISTMLAVTVIIYIQDRYGWQVGFGIPIILMFLSVLMFQICSPLYIKVKAKTTENLVIGLFQAAVAAFRKRNNTHLPLSDCDEYYCWPLESEVFTPSMDFRACMIEDPERDLNPDGSASNPWNLSSLEQVESLKALLRVLPM</sequence>
<evidence type="ECO:0000256" key="3">
    <source>
        <dbReference type="ARBA" id="ARBA00022692"/>
    </source>
</evidence>
<keyword evidence="4 7" id="KW-1133">Transmembrane helix</keyword>
<protein>
    <submittedName>
        <fullName evidence="8">Uncharacterized protein</fullName>
    </submittedName>
</protein>
<evidence type="ECO:0000256" key="7">
    <source>
        <dbReference type="SAM" id="Phobius"/>
    </source>
</evidence>
<feature type="transmembrane region" description="Helical" evidence="7">
    <location>
        <begin position="12"/>
        <end position="32"/>
    </location>
</feature>
<feature type="transmembrane region" description="Helical" evidence="7">
    <location>
        <begin position="82"/>
        <end position="107"/>
    </location>
</feature>
<comment type="similarity">
    <text evidence="2">Belongs to the major facilitator superfamily. Proton-dependent oligopeptide transporter (POT/PTR) (TC 2.A.17) family.</text>
</comment>
<organism evidence="8 9">
    <name type="scientific">Solanum verrucosum</name>
    <dbReference type="NCBI Taxonomy" id="315347"/>
    <lineage>
        <taxon>Eukaryota</taxon>
        <taxon>Viridiplantae</taxon>
        <taxon>Streptophyta</taxon>
        <taxon>Embryophyta</taxon>
        <taxon>Tracheophyta</taxon>
        <taxon>Spermatophyta</taxon>
        <taxon>Magnoliopsida</taxon>
        <taxon>eudicotyledons</taxon>
        <taxon>Gunneridae</taxon>
        <taxon>Pentapetalae</taxon>
        <taxon>asterids</taxon>
        <taxon>lamiids</taxon>
        <taxon>Solanales</taxon>
        <taxon>Solanaceae</taxon>
        <taxon>Solanoideae</taxon>
        <taxon>Solaneae</taxon>
        <taxon>Solanum</taxon>
    </lineage>
</organism>
<evidence type="ECO:0000313" key="8">
    <source>
        <dbReference type="EMBL" id="WMV28671.1"/>
    </source>
</evidence>
<dbReference type="AlphaFoldDB" id="A0AAF0TQF3"/>
<dbReference type="Pfam" id="PF00854">
    <property type="entry name" value="PTR2"/>
    <property type="match status" value="1"/>
</dbReference>
<keyword evidence="9" id="KW-1185">Reference proteome</keyword>
<name>A0AAF0TQF3_SOLVR</name>
<comment type="subcellular location">
    <subcellularLocation>
        <location evidence="1">Membrane</location>
        <topology evidence="1">Multi-pass membrane protein</topology>
    </subcellularLocation>
</comment>
<accession>A0AAF0TQF3</accession>